<evidence type="ECO:0000313" key="2">
    <source>
        <dbReference type="Proteomes" id="UP000484885"/>
    </source>
</evidence>
<dbReference type="Proteomes" id="UP000484885">
    <property type="component" value="Unassembled WGS sequence"/>
</dbReference>
<dbReference type="EMBL" id="JAAGSC010000039">
    <property type="protein sequence ID" value="NDY95224.1"/>
    <property type="molecule type" value="Genomic_DNA"/>
</dbReference>
<proteinExistence type="predicted"/>
<protein>
    <submittedName>
        <fullName evidence="1">Uncharacterized protein</fullName>
    </submittedName>
</protein>
<evidence type="ECO:0000313" key="1">
    <source>
        <dbReference type="EMBL" id="NDY95224.1"/>
    </source>
</evidence>
<accession>A0A845UXJ3</accession>
<organism evidence="1 2">
    <name type="scientific">Wenzhouxiangella limi</name>
    <dbReference type="NCBI Taxonomy" id="2707351"/>
    <lineage>
        <taxon>Bacteria</taxon>
        <taxon>Pseudomonadati</taxon>
        <taxon>Pseudomonadota</taxon>
        <taxon>Gammaproteobacteria</taxon>
        <taxon>Chromatiales</taxon>
        <taxon>Wenzhouxiangellaceae</taxon>
        <taxon>Wenzhouxiangella</taxon>
    </lineage>
</organism>
<keyword evidence="2" id="KW-1185">Reference proteome</keyword>
<gene>
    <name evidence="1" type="ORF">G3I74_05720</name>
</gene>
<reference evidence="1 2" key="1">
    <citation type="submission" date="2020-02" db="EMBL/GenBank/DDBJ databases">
        <authorList>
            <person name="Zhang X.-Y."/>
        </authorList>
    </citation>
    <scope>NUCLEOTIDE SEQUENCE [LARGE SCALE GENOMIC DNA]</scope>
    <source>
        <strain evidence="1 2">C33</strain>
    </source>
</reference>
<comment type="caution">
    <text evidence="1">The sequence shown here is derived from an EMBL/GenBank/DDBJ whole genome shotgun (WGS) entry which is preliminary data.</text>
</comment>
<dbReference type="AlphaFoldDB" id="A0A845UXJ3"/>
<sequence>MRSAENNPKVAIFLFEELFRPSDISTVNRLVNFAADHTSYRYPVTVPREFTSRVQNASTGHAPEWLNWSPDQARVVDRLCGDLMRLVGYGEEPEWKIKLQN</sequence>
<name>A0A845UXJ3_9GAMM</name>